<evidence type="ECO:0000313" key="2">
    <source>
        <dbReference type="Proteomes" id="UP001500058"/>
    </source>
</evidence>
<sequence length="107" mass="11601">MSFGFTLQDEAIEGFGLTTPEGAVVTDVTARAAEFTMWLRDHVVPSGMPMVVNTEWGVEDGIPDAPVPDVPLPGLITALLSHLGRRHLTDRTPAAVKSVLRRPHWCA</sequence>
<keyword evidence="2" id="KW-1185">Reference proteome</keyword>
<dbReference type="RefSeq" id="WP_344632130.1">
    <property type="nucleotide sequence ID" value="NZ_BAAATJ010000017.1"/>
</dbReference>
<reference evidence="2" key="1">
    <citation type="journal article" date="2019" name="Int. J. Syst. Evol. Microbiol.">
        <title>The Global Catalogue of Microorganisms (GCM) 10K type strain sequencing project: providing services to taxonomists for standard genome sequencing and annotation.</title>
        <authorList>
            <consortium name="The Broad Institute Genomics Platform"/>
            <consortium name="The Broad Institute Genome Sequencing Center for Infectious Disease"/>
            <person name="Wu L."/>
            <person name="Ma J."/>
        </authorList>
    </citation>
    <scope>NUCLEOTIDE SEQUENCE [LARGE SCALE GENOMIC DNA]</scope>
    <source>
        <strain evidence="2">JCM 6921</strain>
    </source>
</reference>
<protein>
    <submittedName>
        <fullName evidence="1">Uncharacterized protein</fullName>
    </submittedName>
</protein>
<dbReference type="EMBL" id="BAAATJ010000017">
    <property type="protein sequence ID" value="GAA2405508.1"/>
    <property type="molecule type" value="Genomic_DNA"/>
</dbReference>
<accession>A0ABP5VKI4</accession>
<proteinExistence type="predicted"/>
<comment type="caution">
    <text evidence="1">The sequence shown here is derived from an EMBL/GenBank/DDBJ whole genome shotgun (WGS) entry which is preliminary data.</text>
</comment>
<gene>
    <name evidence="1" type="ORF">GCM10010420_36680</name>
</gene>
<organism evidence="1 2">
    <name type="scientific">Streptomyces glaucosporus</name>
    <dbReference type="NCBI Taxonomy" id="284044"/>
    <lineage>
        <taxon>Bacteria</taxon>
        <taxon>Bacillati</taxon>
        <taxon>Actinomycetota</taxon>
        <taxon>Actinomycetes</taxon>
        <taxon>Kitasatosporales</taxon>
        <taxon>Streptomycetaceae</taxon>
        <taxon>Streptomyces</taxon>
    </lineage>
</organism>
<evidence type="ECO:0000313" key="1">
    <source>
        <dbReference type="EMBL" id="GAA2405508.1"/>
    </source>
</evidence>
<dbReference type="Proteomes" id="UP001500058">
    <property type="component" value="Unassembled WGS sequence"/>
</dbReference>
<name>A0ABP5VKI4_9ACTN</name>